<keyword evidence="4" id="KW-1185">Reference proteome</keyword>
<feature type="region of interest" description="Disordered" evidence="1">
    <location>
        <begin position="352"/>
        <end position="401"/>
    </location>
</feature>
<dbReference type="AlphaFoldDB" id="A0A7L9RUK1"/>
<evidence type="ECO:0000313" key="3">
    <source>
        <dbReference type="EMBL" id="QOL20246.1"/>
    </source>
</evidence>
<gene>
    <name evidence="3" type="ORF">CPBP_01029</name>
</gene>
<sequence>MRFTCLISVILLSTSALTAASAADDIAAEICVAHFQQEGKSGYALIRKERTLAVVFPSAVVRAERDYKVCKTDNPLSHAFVPSSETVLFQWIHGVEFLLETLKAGLEYSQSLREELSPEEIPTIRAIDPDFLEGMLFHTFDISRRLEYGEYGFLPETLLNHLYLDIMSSIDEIEQDTTPLSRHLIDTMYVPIRDWMKANFPVCQMYEYVRPKVTVVPGHQTKVDYFFEDGSYFNGYLFKTESYKTISAFLDKKKILESEWNLSFEIFAKSTCIELSEEQPGNDTLMQYVRFLEGIKHRETVFIERWMSKVREDEARLADRAAEIKRLETEQKARKARDPKAIAAEMMRAMGLEGESQPAQPRHTKVRQPKDMQAEVLPVKRSKQVKPSVAGDVTPPPLEKAAPVSAAATAAATGSSVVNDEERLANLAAMQLANEMRRRAHDDRQKMLELRRATVAESAVGVLRTLARRQENWLENALNVRLASFDPSLQVSLSDLALNPDFDTVCGKLRRIGCYVDPNIHGNEKGIVRWGGVDGKNAMVWVDRPHGAQLKMGIAAGWFKSIVKRLRETGKLVS</sequence>
<protein>
    <submittedName>
        <fullName evidence="3">Uncharacterized protein</fullName>
    </submittedName>
</protein>
<name>A0A7L9RUK1_9PROT</name>
<feature type="signal peptide" evidence="2">
    <location>
        <begin position="1"/>
        <end position="22"/>
    </location>
</feature>
<organism evidence="3 4">
    <name type="scientific">Candidatus Bodocaedibacter vickermanii</name>
    <dbReference type="NCBI Taxonomy" id="2741701"/>
    <lineage>
        <taxon>Bacteria</taxon>
        <taxon>Pseudomonadati</taxon>
        <taxon>Pseudomonadota</taxon>
        <taxon>Alphaproteobacteria</taxon>
        <taxon>Holosporales</taxon>
        <taxon>Candidatus Paracaedibacteraceae</taxon>
        <taxon>Candidatus Bodocaedibacter</taxon>
    </lineage>
</organism>
<feature type="chain" id="PRO_5032417564" evidence="2">
    <location>
        <begin position="23"/>
        <end position="574"/>
    </location>
</feature>
<accession>A0A7L9RUK1</accession>
<evidence type="ECO:0000256" key="1">
    <source>
        <dbReference type="SAM" id="MobiDB-lite"/>
    </source>
</evidence>
<evidence type="ECO:0000313" key="4">
    <source>
        <dbReference type="Proteomes" id="UP000594001"/>
    </source>
</evidence>
<keyword evidence="2" id="KW-0732">Signal</keyword>
<dbReference type="EMBL" id="CP054719">
    <property type="protein sequence ID" value="QOL20246.1"/>
    <property type="molecule type" value="Genomic_DNA"/>
</dbReference>
<dbReference type="KEGG" id="pbal:CPBP_01029"/>
<proteinExistence type="predicted"/>
<dbReference type="Proteomes" id="UP000594001">
    <property type="component" value="Chromosome"/>
</dbReference>
<reference evidence="3 4" key="1">
    <citation type="submission" date="2020-06" db="EMBL/GenBank/DDBJ databases">
        <title>The endosymbiont of the kinetoplastid Bodo saltans is a Paracaedibacter-like alpha-proteobacterium possessing a putative toxin-antitoxin system.</title>
        <authorList>
            <person name="Midha S."/>
            <person name="Rigden D.J."/>
            <person name="Siozios S."/>
            <person name="Hurst G.D.D."/>
            <person name="Jackson A.P."/>
        </authorList>
    </citation>
    <scope>NUCLEOTIDE SEQUENCE [LARGE SCALE GENOMIC DNA]</scope>
    <source>
        <strain evidence="3">Lake Konstanz</strain>
    </source>
</reference>
<evidence type="ECO:0000256" key="2">
    <source>
        <dbReference type="SAM" id="SignalP"/>
    </source>
</evidence>